<reference evidence="3 4" key="1">
    <citation type="submission" date="2016-09" db="EMBL/GenBank/DDBJ databases">
        <title>Draft genome sequence for the type strain of Desulfuribacillus alkaliarsenatis AHT28, an obligately anaerobic, sulfidogenic bacterium isolated from Russian soda lake sediments.</title>
        <authorList>
            <person name="Abin C.A."/>
            <person name="Hollibaugh J.T."/>
        </authorList>
    </citation>
    <scope>NUCLEOTIDE SEQUENCE [LARGE SCALE GENOMIC DNA]</scope>
    <source>
        <strain evidence="3 4">AHT28</strain>
    </source>
</reference>
<comment type="caution">
    <text evidence="3">The sequence shown here is derived from an EMBL/GenBank/DDBJ whole genome shotgun (WGS) entry which is preliminary data.</text>
</comment>
<dbReference type="NCBIfam" id="TIGR00106">
    <property type="entry name" value="MTH1187 family thiamine-binding protein"/>
    <property type="match status" value="1"/>
</dbReference>
<name>A0A1E5G148_9FIRM</name>
<dbReference type="InterPro" id="IPR002767">
    <property type="entry name" value="Thiamine_BP"/>
</dbReference>
<dbReference type="STRING" id="766136.BHF68_07860"/>
<dbReference type="OrthoDB" id="2147383at2"/>
<protein>
    <recommendedName>
        <fullName evidence="2">Thiamine-binding protein domain-containing protein</fullName>
    </recommendedName>
</protein>
<evidence type="ECO:0000259" key="2">
    <source>
        <dbReference type="Pfam" id="PF01910"/>
    </source>
</evidence>
<dbReference type="EMBL" id="MIJE01000031">
    <property type="protein sequence ID" value="OEF96554.1"/>
    <property type="molecule type" value="Genomic_DNA"/>
</dbReference>
<keyword evidence="4" id="KW-1185">Reference proteome</keyword>
<feature type="domain" description="Thiamine-binding protein" evidence="2">
    <location>
        <begin position="4"/>
        <end position="99"/>
    </location>
</feature>
<dbReference type="Proteomes" id="UP000094296">
    <property type="component" value="Unassembled WGS sequence"/>
</dbReference>
<dbReference type="PANTHER" id="PTHR33777">
    <property type="entry name" value="UPF0045 PROTEIN ECM15"/>
    <property type="match status" value="1"/>
</dbReference>
<dbReference type="Gene3D" id="3.30.70.930">
    <property type="match status" value="1"/>
</dbReference>
<dbReference type="InterPro" id="IPR051614">
    <property type="entry name" value="UPF0045_domain"/>
</dbReference>
<dbReference type="GO" id="GO:0005829">
    <property type="term" value="C:cytosol"/>
    <property type="evidence" value="ECO:0007669"/>
    <property type="project" value="TreeGrafter"/>
</dbReference>
<dbReference type="AlphaFoldDB" id="A0A1E5G148"/>
<gene>
    <name evidence="3" type="ORF">BHF68_07860</name>
</gene>
<evidence type="ECO:0000256" key="1">
    <source>
        <dbReference type="ARBA" id="ARBA00010272"/>
    </source>
</evidence>
<evidence type="ECO:0000313" key="3">
    <source>
        <dbReference type="EMBL" id="OEF96554.1"/>
    </source>
</evidence>
<dbReference type="Pfam" id="PF01910">
    <property type="entry name" value="Thiamine_BP"/>
    <property type="match status" value="1"/>
</dbReference>
<dbReference type="PANTHER" id="PTHR33777:SF1">
    <property type="entry name" value="UPF0045 PROTEIN ECM15"/>
    <property type="match status" value="1"/>
</dbReference>
<sequence length="102" mass="11697">MAIAEISIVPIGTGTTSVSHYVAEVHKMLKQFENEGTIRYQLTPMSTILEGELEQIFKVLQQLHEIPFEKGANRVLTTLKIDDRRDRKQKMEDKVKSVEVKL</sequence>
<dbReference type="SUPFAM" id="SSF89957">
    <property type="entry name" value="MTH1187/YkoF-like"/>
    <property type="match status" value="1"/>
</dbReference>
<evidence type="ECO:0000313" key="4">
    <source>
        <dbReference type="Proteomes" id="UP000094296"/>
    </source>
</evidence>
<dbReference type="RefSeq" id="WP_069643563.1">
    <property type="nucleotide sequence ID" value="NZ_MIJE01000031.1"/>
</dbReference>
<comment type="similarity">
    <text evidence="1">Belongs to the UPF0045 family.</text>
</comment>
<organism evidence="3 4">
    <name type="scientific">Desulfuribacillus alkaliarsenatis</name>
    <dbReference type="NCBI Taxonomy" id="766136"/>
    <lineage>
        <taxon>Bacteria</taxon>
        <taxon>Bacillati</taxon>
        <taxon>Bacillota</taxon>
        <taxon>Desulfuribacillia</taxon>
        <taxon>Desulfuribacillales</taxon>
        <taxon>Desulfuribacillaceae</taxon>
        <taxon>Desulfuribacillus</taxon>
    </lineage>
</organism>
<proteinExistence type="inferred from homology"/>
<accession>A0A1E5G148</accession>
<dbReference type="InterPro" id="IPR029756">
    <property type="entry name" value="MTH1187/YkoF-like"/>
</dbReference>